<reference evidence="1 2" key="1">
    <citation type="submission" date="2019-08" db="EMBL/GenBank/DDBJ databases">
        <title>Hyperibacter terrae gen. nov., sp. nov. and Hyperibacter viscosus sp. nov., two new members in the family Rhodospirillaceae isolated from the rhizosphere of Hypericum perforatum.</title>
        <authorList>
            <person name="Noviana Z."/>
        </authorList>
    </citation>
    <scope>NUCLEOTIDE SEQUENCE [LARGE SCALE GENOMIC DNA]</scope>
    <source>
        <strain evidence="1 2">R5959</strain>
    </source>
</reference>
<gene>
    <name evidence="1" type="ORF">FRZ61_08400</name>
</gene>
<evidence type="ECO:0000313" key="1">
    <source>
        <dbReference type="EMBL" id="QEX20920.1"/>
    </source>
</evidence>
<name>A0A5J6MXH1_9PROT</name>
<dbReference type="AlphaFoldDB" id="A0A5J6MXH1"/>
<evidence type="ECO:0000313" key="2">
    <source>
        <dbReference type="Proteomes" id="UP000325797"/>
    </source>
</evidence>
<keyword evidence="2" id="KW-1185">Reference proteome</keyword>
<sequence>MQAFDVAREKLAHQLAAGGITVDDDDAFAVVRAHGSGSISCRPEPERTGAAVAMEPLWGRPAAAAYRGLQADLSSFAILPAQARG</sequence>
<dbReference type="KEGG" id="hadh:FRZ61_08400"/>
<accession>A0A5J6MXH1</accession>
<dbReference type="Proteomes" id="UP000325797">
    <property type="component" value="Chromosome"/>
</dbReference>
<dbReference type="EMBL" id="CP042582">
    <property type="protein sequence ID" value="QEX20920.1"/>
    <property type="molecule type" value="Genomic_DNA"/>
</dbReference>
<organism evidence="1 2">
    <name type="scientific">Hypericibacter adhaerens</name>
    <dbReference type="NCBI Taxonomy" id="2602016"/>
    <lineage>
        <taxon>Bacteria</taxon>
        <taxon>Pseudomonadati</taxon>
        <taxon>Pseudomonadota</taxon>
        <taxon>Alphaproteobacteria</taxon>
        <taxon>Rhodospirillales</taxon>
        <taxon>Dongiaceae</taxon>
        <taxon>Hypericibacter</taxon>
    </lineage>
</organism>
<proteinExistence type="predicted"/>
<protein>
    <submittedName>
        <fullName evidence="1">Uncharacterized protein</fullName>
    </submittedName>
</protein>